<name>E1R7B8_SEDSS</name>
<gene>
    <name evidence="2" type="ordered locus">Spirs_3535</name>
</gene>
<dbReference type="CDD" id="cd08556">
    <property type="entry name" value="GDPD"/>
    <property type="match status" value="1"/>
</dbReference>
<dbReference type="InterPro" id="IPR017946">
    <property type="entry name" value="PLC-like_Pdiesterase_TIM-brl"/>
</dbReference>
<evidence type="ECO:0000313" key="2">
    <source>
        <dbReference type="EMBL" id="ADK82623.1"/>
    </source>
</evidence>
<dbReference type="InterPro" id="IPR030395">
    <property type="entry name" value="GP_PDE_dom"/>
</dbReference>
<dbReference type="Gene3D" id="3.20.20.190">
    <property type="entry name" value="Phosphatidylinositol (PI) phosphodiesterase"/>
    <property type="match status" value="1"/>
</dbReference>
<dbReference type="PANTHER" id="PTHR46211">
    <property type="entry name" value="GLYCEROPHOSPHORYL DIESTER PHOSPHODIESTERASE"/>
    <property type="match status" value="1"/>
</dbReference>
<dbReference type="AlphaFoldDB" id="E1R7B8"/>
<protein>
    <submittedName>
        <fullName evidence="2">Glycerophosphoryl diester phosphodiesterase</fullName>
    </submittedName>
</protein>
<dbReference type="GO" id="GO:0008081">
    <property type="term" value="F:phosphoric diester hydrolase activity"/>
    <property type="evidence" value="ECO:0007669"/>
    <property type="project" value="InterPro"/>
</dbReference>
<dbReference type="eggNOG" id="COG0584">
    <property type="taxonomic scope" value="Bacteria"/>
</dbReference>
<evidence type="ECO:0000259" key="1">
    <source>
        <dbReference type="PROSITE" id="PS51704"/>
    </source>
</evidence>
<organism evidence="2 3">
    <name type="scientific">Sediminispirochaeta smaragdinae (strain DSM 11293 / JCM 15392 / SEBR 4228)</name>
    <name type="common">Spirochaeta smaragdinae</name>
    <dbReference type="NCBI Taxonomy" id="573413"/>
    <lineage>
        <taxon>Bacteria</taxon>
        <taxon>Pseudomonadati</taxon>
        <taxon>Spirochaetota</taxon>
        <taxon>Spirochaetia</taxon>
        <taxon>Spirochaetales</taxon>
        <taxon>Spirochaetaceae</taxon>
        <taxon>Sediminispirochaeta</taxon>
    </lineage>
</organism>
<proteinExistence type="predicted"/>
<dbReference type="Proteomes" id="UP000002318">
    <property type="component" value="Chromosome"/>
</dbReference>
<dbReference type="KEGG" id="ssm:Spirs_3535"/>
<dbReference type="OrthoDB" id="384721at2"/>
<dbReference type="HOGENOM" id="CLU_1097980_0_0_12"/>
<sequence length="253" mass="28830">MDGPMITGHTGNDGTKDNSLEAAQKSIALGADAFEVDVRRDKDSVLILSHNEWEQNGYVSHPHLSEIFELLRHHPEIRINCDLKEDNLPLEVISLASRFGIGSDRLILTGLITLPYLEKHPEITKMSTVYLNAENILEPVYFQLVRREALQPSHQSFYTRPWKYLLERIPGITPHIGLISEMCLRHKVRGVNVPYQYLKDENIGDLKKKGIPLSVWTVNDENELVRFLSCGVENVTTRKVVMAKAIRKHLLGF</sequence>
<dbReference type="EMBL" id="CP002116">
    <property type="protein sequence ID" value="ADK82623.1"/>
    <property type="molecule type" value="Genomic_DNA"/>
</dbReference>
<accession>E1R7B8</accession>
<dbReference type="Pfam" id="PF03009">
    <property type="entry name" value="GDPD"/>
    <property type="match status" value="1"/>
</dbReference>
<reference evidence="2 3" key="1">
    <citation type="journal article" date="2010" name="Stand. Genomic Sci.">
        <title>Complete genome sequence of Spirochaeta smaragdinae type strain (SEBR 4228).</title>
        <authorList>
            <person name="Mavromatis K."/>
            <person name="Yasawong M."/>
            <person name="Chertkov O."/>
            <person name="Lapidus A."/>
            <person name="Lucas S."/>
            <person name="Nolan M."/>
            <person name="Del Rio T.G."/>
            <person name="Tice H."/>
            <person name="Cheng J.F."/>
            <person name="Pitluck S."/>
            <person name="Liolios K."/>
            <person name="Ivanova N."/>
            <person name="Tapia R."/>
            <person name="Han C."/>
            <person name="Bruce D."/>
            <person name="Goodwin L."/>
            <person name="Pati A."/>
            <person name="Chen A."/>
            <person name="Palaniappan K."/>
            <person name="Land M."/>
            <person name="Hauser L."/>
            <person name="Chang Y.J."/>
            <person name="Jeffries C.D."/>
            <person name="Detter J.C."/>
            <person name="Rohde M."/>
            <person name="Brambilla E."/>
            <person name="Spring S."/>
            <person name="Goker M."/>
            <person name="Sikorski J."/>
            <person name="Woyke T."/>
            <person name="Bristow J."/>
            <person name="Eisen J.A."/>
            <person name="Markowitz V."/>
            <person name="Hugenholtz P."/>
            <person name="Klenk H.P."/>
            <person name="Kyrpides N.C."/>
        </authorList>
    </citation>
    <scope>NUCLEOTIDE SEQUENCE [LARGE SCALE GENOMIC DNA]</scope>
    <source>
        <strain evidence="3">DSM 11293 / JCM 15392 / SEBR 4228</strain>
    </source>
</reference>
<dbReference type="STRING" id="573413.Spirs_3535"/>
<evidence type="ECO:0000313" key="3">
    <source>
        <dbReference type="Proteomes" id="UP000002318"/>
    </source>
</evidence>
<dbReference type="GO" id="GO:0006629">
    <property type="term" value="P:lipid metabolic process"/>
    <property type="evidence" value="ECO:0007669"/>
    <property type="project" value="InterPro"/>
</dbReference>
<dbReference type="PANTHER" id="PTHR46211:SF14">
    <property type="entry name" value="GLYCEROPHOSPHODIESTER PHOSPHODIESTERASE"/>
    <property type="match status" value="1"/>
</dbReference>
<keyword evidence="3" id="KW-1185">Reference proteome</keyword>
<dbReference type="PROSITE" id="PS51704">
    <property type="entry name" value="GP_PDE"/>
    <property type="match status" value="1"/>
</dbReference>
<dbReference type="SUPFAM" id="SSF51695">
    <property type="entry name" value="PLC-like phosphodiesterases"/>
    <property type="match status" value="1"/>
</dbReference>
<feature type="domain" description="GP-PDE" evidence="1">
    <location>
        <begin position="4"/>
        <end position="247"/>
    </location>
</feature>